<feature type="non-terminal residue" evidence="6">
    <location>
        <position position="1"/>
    </location>
</feature>
<evidence type="ECO:0000256" key="1">
    <source>
        <dbReference type="ARBA" id="ARBA00022737"/>
    </source>
</evidence>
<dbReference type="PANTHER" id="PTHR13817:SF167">
    <property type="entry name" value="MYOMESIN AND MYOSIN BINDING PROTEIN"/>
    <property type="match status" value="1"/>
</dbReference>
<dbReference type="InterPro" id="IPR036179">
    <property type="entry name" value="Ig-like_dom_sf"/>
</dbReference>
<feature type="region of interest" description="Disordered" evidence="2">
    <location>
        <begin position="877"/>
        <end position="907"/>
    </location>
</feature>
<feature type="compositionally biased region" description="Polar residues" evidence="2">
    <location>
        <begin position="490"/>
        <end position="499"/>
    </location>
</feature>
<feature type="compositionally biased region" description="Polar residues" evidence="2">
    <location>
        <begin position="1048"/>
        <end position="1058"/>
    </location>
</feature>
<dbReference type="SMART" id="SM00409">
    <property type="entry name" value="IG"/>
    <property type="match status" value="2"/>
</dbReference>
<dbReference type="SMART" id="SM00060">
    <property type="entry name" value="FN3"/>
    <property type="match status" value="2"/>
</dbReference>
<feature type="compositionally biased region" description="Polar residues" evidence="2">
    <location>
        <begin position="1119"/>
        <end position="1130"/>
    </location>
</feature>
<dbReference type="InterPro" id="IPR003598">
    <property type="entry name" value="Ig_sub2"/>
</dbReference>
<feature type="region of interest" description="Disordered" evidence="2">
    <location>
        <begin position="1010"/>
        <end position="1212"/>
    </location>
</feature>
<evidence type="ECO:0000313" key="6">
    <source>
        <dbReference type="EMBL" id="KAJ8952470.1"/>
    </source>
</evidence>
<dbReference type="SMART" id="SM00408">
    <property type="entry name" value="IGc2"/>
    <property type="match status" value="2"/>
</dbReference>
<dbReference type="FunFam" id="2.60.40.10:FF:001806">
    <property type="entry name" value="Blast:Twitchin"/>
    <property type="match status" value="1"/>
</dbReference>
<protein>
    <recommendedName>
        <fullName evidence="8">Titin</fullName>
    </recommendedName>
</protein>
<dbReference type="PROSITE" id="PS50835">
    <property type="entry name" value="IG_LIKE"/>
    <property type="match status" value="2"/>
</dbReference>
<dbReference type="Gene3D" id="2.60.40.10">
    <property type="entry name" value="Immunoglobulins"/>
    <property type="match status" value="4"/>
</dbReference>
<evidence type="ECO:0000259" key="5">
    <source>
        <dbReference type="PROSITE" id="PS50853"/>
    </source>
</evidence>
<dbReference type="Proteomes" id="UP001162156">
    <property type="component" value="Unassembled WGS sequence"/>
</dbReference>
<dbReference type="FunFam" id="2.60.40.10:FF:000612">
    <property type="entry name" value="palladin isoform X1"/>
    <property type="match status" value="1"/>
</dbReference>
<evidence type="ECO:0008006" key="8">
    <source>
        <dbReference type="Google" id="ProtNLM"/>
    </source>
</evidence>
<dbReference type="InterPro" id="IPR013098">
    <property type="entry name" value="Ig_I-set"/>
</dbReference>
<dbReference type="GO" id="GO:0030017">
    <property type="term" value="C:sarcomere"/>
    <property type="evidence" value="ECO:0007669"/>
    <property type="project" value="UniProtKB-ARBA"/>
</dbReference>
<sequence length="1324" mass="151352">TKVAIFDFTARPSPPGKPQLISEIEVTPDLVTIRWTKPINDGGSPISGYLVEHRRTGSPHWVRATPVLVQFTETTISGLEPGWRYQFRISAQNAVGISDPSELSEPITVTLQRSAITAPRFTQELQDTVALENEKSEFVVHFLGQPAPKVCWFKDGFEIFSSRRIRILTESDRSVLTIHQSALSDEGEIKCTATNRAGHVSTKCILTVEAPPSIRLPRQYEEGLLFEIGEMIRLKVSVAGRPTPLVFWSHNGESIKNNDRYEVEHIDKSSILKVNEAQRNDRGEYQVKAVNKLGEDNQSFLVTVTDKPSPPGKARVVMALGRSVTLSWNTPQDDGGCKIGNYIVEYYRLGWNVWLKAATSRQLTTMLGDLIEGSEYKFRVKAESPYGVSDPSEETEVVFIPDPKRGILQPQTGQSQPKDIVQEVGTPVVARRKNKPRSPSSTRVEQNYKEPNMNSDIQNAGIPKRPERNKIKSPPKTPEISPPSTRRETNTQMNKQIFESSDRLSMARELAYGSPEIKMKKEADLAPSYINNYYSSSSEKSRTPSPAIDKQANHKIYTVKIEAPKPPSSVKPYRSPSPELQRTKSPRENNENFTGSSEFMLVLYPDENERGNSDFEFDENSVPPPMSLSAPELGAEPPLFYNLRNAASSTELLHERAMMRFYQAAEAEEAEMEKRRKANENRKQIGLERQHSIRRRMSAGGISQQQVLSTQRRHSLRNSTELLQSKLHKFPTPTNIKREIMMSRQRSESEEKEEQAFEHVRKRMVLQGQSNLEKRRIAIVEEDKWAEDYVSSTDEDSEISDDEKTTIQEDYTIIRERVHRRISYDEEEENDTYHPGSLKTEPFEILTKRKEPPDPNFIPKPILKKTDYEENLNLEMFSPPASSEKKTKTRSHSPMPQNITQRERSKSLAEEGVDILLKELLSKHVEVPEGLVIPDQSTAVAPGHNISAIASISGITAASIVIPQTLLEKKKDAEEAKVVIDHYGDIVKNYGQRRKSNPKVYLDRDSLKRVAENVETPQTDTEDRNEANNERSSFTDHYDSKPRRDSLKINQETNTKIQKVSPLEETMEDQNNRDNVYRRSSITDHYESTSRRDSLKTNHEYGSKVQKVSPLRRRERTLSRSPPKQFNTRDVSPRRSPSKTKLHTKSPVRPENWNTLKSTAEKTKRKTSPSPMRKEIRRKTSPSPMRREMTRKTSPSPLRKETRTRSKSPSVPHLLHRPMLREIMTQTSVGLESFDSDSYSQTSTPYDRIQKHEALIAKAEIKVRSAVDYITDLAMFVVACWLYLFKNELLAIPVLLVMVYRQLQIEIAKRIPKWILRRLKRKKK</sequence>
<dbReference type="InterPro" id="IPR050964">
    <property type="entry name" value="Striated_Muscle_Regulatory"/>
</dbReference>
<feature type="region of interest" description="Disordered" evidence="2">
    <location>
        <begin position="406"/>
        <end position="502"/>
    </location>
</feature>
<keyword evidence="1" id="KW-0677">Repeat</keyword>
<keyword evidence="3" id="KW-0472">Membrane</keyword>
<dbReference type="PANTHER" id="PTHR13817">
    <property type="entry name" value="TITIN"/>
    <property type="match status" value="1"/>
</dbReference>
<dbReference type="SUPFAM" id="SSF48726">
    <property type="entry name" value="Immunoglobulin"/>
    <property type="match status" value="2"/>
</dbReference>
<dbReference type="FunFam" id="2.60.40.10:FF:000002">
    <property type="entry name" value="Titin a"/>
    <property type="match status" value="1"/>
</dbReference>
<feature type="region of interest" description="Disordered" evidence="2">
    <location>
        <begin position="560"/>
        <end position="595"/>
    </location>
</feature>
<dbReference type="InterPro" id="IPR036116">
    <property type="entry name" value="FN3_sf"/>
</dbReference>
<dbReference type="InterPro" id="IPR013783">
    <property type="entry name" value="Ig-like_fold"/>
</dbReference>
<keyword evidence="7" id="KW-1185">Reference proteome</keyword>
<dbReference type="InterPro" id="IPR003961">
    <property type="entry name" value="FN3_dom"/>
</dbReference>
<dbReference type="PRINTS" id="PR00014">
    <property type="entry name" value="FNTYPEIII"/>
</dbReference>
<feature type="domain" description="Fibronectin type-III" evidence="5">
    <location>
        <begin position="310"/>
        <end position="403"/>
    </location>
</feature>
<name>A0AAV8YKW8_9CUCU</name>
<feature type="compositionally biased region" description="Basic and acidic residues" evidence="2">
    <location>
        <begin position="581"/>
        <end position="590"/>
    </location>
</feature>
<dbReference type="SUPFAM" id="SSF49265">
    <property type="entry name" value="Fibronectin type III"/>
    <property type="match status" value="1"/>
</dbReference>
<dbReference type="InterPro" id="IPR007110">
    <property type="entry name" value="Ig-like_dom"/>
</dbReference>
<feature type="compositionally biased region" description="Basic and acidic residues" evidence="2">
    <location>
        <begin position="1021"/>
        <end position="1047"/>
    </location>
</feature>
<dbReference type="PROSITE" id="PS50853">
    <property type="entry name" value="FN3"/>
    <property type="match status" value="2"/>
</dbReference>
<gene>
    <name evidence="6" type="ORF">NQ314_007548</name>
</gene>
<proteinExistence type="predicted"/>
<feature type="compositionally biased region" description="Basic and acidic residues" evidence="2">
    <location>
        <begin position="1070"/>
        <end position="1102"/>
    </location>
</feature>
<feature type="domain" description="Ig-like" evidence="4">
    <location>
        <begin position="119"/>
        <end position="207"/>
    </location>
</feature>
<dbReference type="FunFam" id="2.60.40.10:FF:000056">
    <property type="entry name" value="twitchin isoform X4"/>
    <property type="match status" value="1"/>
</dbReference>
<reference evidence="6" key="1">
    <citation type="journal article" date="2023" name="Insect Mol. Biol.">
        <title>Genome sequencing provides insights into the evolution of gene families encoding plant cell wall-degrading enzymes in longhorned beetles.</title>
        <authorList>
            <person name="Shin N.R."/>
            <person name="Okamura Y."/>
            <person name="Kirsch R."/>
            <person name="Pauchet Y."/>
        </authorList>
    </citation>
    <scope>NUCLEOTIDE SEQUENCE</scope>
    <source>
        <strain evidence="6">RBIC_L_NR</strain>
    </source>
</reference>
<organism evidence="6 7">
    <name type="scientific">Rhamnusium bicolor</name>
    <dbReference type="NCBI Taxonomy" id="1586634"/>
    <lineage>
        <taxon>Eukaryota</taxon>
        <taxon>Metazoa</taxon>
        <taxon>Ecdysozoa</taxon>
        <taxon>Arthropoda</taxon>
        <taxon>Hexapoda</taxon>
        <taxon>Insecta</taxon>
        <taxon>Pterygota</taxon>
        <taxon>Neoptera</taxon>
        <taxon>Endopterygota</taxon>
        <taxon>Coleoptera</taxon>
        <taxon>Polyphaga</taxon>
        <taxon>Cucujiformia</taxon>
        <taxon>Chrysomeloidea</taxon>
        <taxon>Cerambycidae</taxon>
        <taxon>Lepturinae</taxon>
        <taxon>Rhagiini</taxon>
        <taxon>Rhamnusium</taxon>
    </lineage>
</organism>
<keyword evidence="3" id="KW-0812">Transmembrane</keyword>
<feature type="domain" description="Ig-like" evidence="4">
    <location>
        <begin position="211"/>
        <end position="305"/>
    </location>
</feature>
<dbReference type="EMBL" id="JANEYF010002024">
    <property type="protein sequence ID" value="KAJ8952470.1"/>
    <property type="molecule type" value="Genomic_DNA"/>
</dbReference>
<dbReference type="CDD" id="cd00063">
    <property type="entry name" value="FN3"/>
    <property type="match status" value="2"/>
</dbReference>
<comment type="caution">
    <text evidence="6">The sequence shown here is derived from an EMBL/GenBank/DDBJ whole genome shotgun (WGS) entry which is preliminary data.</text>
</comment>
<evidence type="ECO:0000313" key="7">
    <source>
        <dbReference type="Proteomes" id="UP001162156"/>
    </source>
</evidence>
<feature type="compositionally biased region" description="Basic residues" evidence="2">
    <location>
        <begin position="1136"/>
        <end position="1146"/>
    </location>
</feature>
<evidence type="ECO:0000256" key="2">
    <source>
        <dbReference type="SAM" id="MobiDB-lite"/>
    </source>
</evidence>
<evidence type="ECO:0000259" key="4">
    <source>
        <dbReference type="PROSITE" id="PS50835"/>
    </source>
</evidence>
<evidence type="ECO:0000256" key="3">
    <source>
        <dbReference type="SAM" id="Phobius"/>
    </source>
</evidence>
<keyword evidence="3" id="KW-1133">Transmembrane helix</keyword>
<dbReference type="Pfam" id="PF00041">
    <property type="entry name" value="fn3"/>
    <property type="match status" value="2"/>
</dbReference>
<dbReference type="InterPro" id="IPR003599">
    <property type="entry name" value="Ig_sub"/>
</dbReference>
<dbReference type="Pfam" id="PF07679">
    <property type="entry name" value="I-set"/>
    <property type="match status" value="2"/>
</dbReference>
<dbReference type="GO" id="GO:0030154">
    <property type="term" value="P:cell differentiation"/>
    <property type="evidence" value="ECO:0007669"/>
    <property type="project" value="UniProtKB-ARBA"/>
</dbReference>
<feature type="transmembrane region" description="Helical" evidence="3">
    <location>
        <begin position="1273"/>
        <end position="1300"/>
    </location>
</feature>
<dbReference type="GO" id="GO:0009653">
    <property type="term" value="P:anatomical structure morphogenesis"/>
    <property type="evidence" value="ECO:0007669"/>
    <property type="project" value="UniProtKB-ARBA"/>
</dbReference>
<accession>A0AAV8YKW8</accession>
<feature type="domain" description="Fibronectin type-III" evidence="5">
    <location>
        <begin position="14"/>
        <end position="113"/>
    </location>
</feature>